<evidence type="ECO:0000256" key="1">
    <source>
        <dbReference type="ARBA" id="ARBA00000798"/>
    </source>
</evidence>
<evidence type="ECO:0000256" key="6">
    <source>
        <dbReference type="ARBA" id="ARBA00023098"/>
    </source>
</evidence>
<evidence type="ECO:0000256" key="3">
    <source>
        <dbReference type="ARBA" id="ARBA00012027"/>
    </source>
</evidence>
<dbReference type="PANTHER" id="PTHR43856:SF1">
    <property type="entry name" value="MITOCHONDRIAL CARDIOLIPIN HYDROLASE"/>
    <property type="match status" value="1"/>
</dbReference>
<dbReference type="GO" id="GO:0004630">
    <property type="term" value="F:phospholipase D activity"/>
    <property type="evidence" value="ECO:0007669"/>
    <property type="project" value="UniProtKB-EC"/>
</dbReference>
<evidence type="ECO:0000313" key="9">
    <source>
        <dbReference type="Proteomes" id="UP000176778"/>
    </source>
</evidence>
<evidence type="ECO:0000313" key="8">
    <source>
        <dbReference type="EMBL" id="OGM09666.1"/>
    </source>
</evidence>
<sequence>MNKRLQNLIKFLIVVLLAWFVWKYILSDEGEAVLTLEPTATATATEVSSGGYYTAYFTNPPLEANHQGIESSLLALIGGARTSVHGAFFELDLPELVEALLVANSRGVEVELVYDDDQMTDPDREGLLSRLRAAGIPMVPDERSAFMHNKFFVIDGAIVWTGSFNFTENASHKNNENAVVFVVPQIAANYEREFSEMFAGEFGVTSPSDTPYPEVSLDGVSIHNYFAPEDGVMAKVIAEVRNAESSIDFLAFSFTDVNLAYTMSELAMEEDLIVRGVFESRQSTGSSVCPYLMSRSANIPGNGVIDIRLDGNSATMHEKLIIIDSRIVIFGSFNFSGNADENNDENLLIVYDPVLAAEFEREFERVYSQGIVPEDGCRRP</sequence>
<keyword evidence="6" id="KW-0443">Lipid metabolism</keyword>
<organism evidence="8 9">
    <name type="scientific">Candidatus Woesebacteria bacterium RBG_13_46_13</name>
    <dbReference type="NCBI Taxonomy" id="1802479"/>
    <lineage>
        <taxon>Bacteria</taxon>
        <taxon>Candidatus Woeseibacteriota</taxon>
    </lineage>
</organism>
<dbReference type="InterPro" id="IPR001736">
    <property type="entry name" value="PLipase_D/transphosphatidylase"/>
</dbReference>
<dbReference type="SMART" id="SM00155">
    <property type="entry name" value="PLDc"/>
    <property type="match status" value="2"/>
</dbReference>
<dbReference type="Proteomes" id="UP000176778">
    <property type="component" value="Unassembled WGS sequence"/>
</dbReference>
<accession>A0A1F7X3L7</accession>
<name>A0A1F7X3L7_9BACT</name>
<keyword evidence="5" id="KW-0442">Lipid degradation</keyword>
<proteinExistence type="inferred from homology"/>
<dbReference type="SUPFAM" id="SSF56024">
    <property type="entry name" value="Phospholipase D/nuclease"/>
    <property type="match status" value="2"/>
</dbReference>
<feature type="domain" description="PLD phosphodiesterase" evidence="7">
    <location>
        <begin position="312"/>
        <end position="339"/>
    </location>
</feature>
<evidence type="ECO:0000259" key="7">
    <source>
        <dbReference type="PROSITE" id="PS50035"/>
    </source>
</evidence>
<dbReference type="PROSITE" id="PS50035">
    <property type="entry name" value="PLD"/>
    <property type="match status" value="2"/>
</dbReference>
<dbReference type="Pfam" id="PF13091">
    <property type="entry name" value="PLDc_2"/>
    <property type="match status" value="2"/>
</dbReference>
<dbReference type="GO" id="GO:0016891">
    <property type="term" value="F:RNA endonuclease activity producing 5'-phosphomonoesters, hydrolytic mechanism"/>
    <property type="evidence" value="ECO:0007669"/>
    <property type="project" value="TreeGrafter"/>
</dbReference>
<reference evidence="8 9" key="1">
    <citation type="journal article" date="2016" name="Nat. Commun.">
        <title>Thousands of microbial genomes shed light on interconnected biogeochemical processes in an aquifer system.</title>
        <authorList>
            <person name="Anantharaman K."/>
            <person name="Brown C.T."/>
            <person name="Hug L.A."/>
            <person name="Sharon I."/>
            <person name="Castelle C.J."/>
            <person name="Probst A.J."/>
            <person name="Thomas B.C."/>
            <person name="Singh A."/>
            <person name="Wilkins M.J."/>
            <person name="Karaoz U."/>
            <person name="Brodie E.L."/>
            <person name="Williams K.H."/>
            <person name="Hubbard S.S."/>
            <person name="Banfield J.F."/>
        </authorList>
    </citation>
    <scope>NUCLEOTIDE SEQUENCE [LARGE SCALE GENOMIC DNA]</scope>
</reference>
<keyword evidence="4" id="KW-0378">Hydrolase</keyword>
<comment type="similarity">
    <text evidence="2">Belongs to the phospholipase D family.</text>
</comment>
<dbReference type="GO" id="GO:0006793">
    <property type="term" value="P:phosphorus metabolic process"/>
    <property type="evidence" value="ECO:0007669"/>
    <property type="project" value="UniProtKB-ARBA"/>
</dbReference>
<dbReference type="InterPro" id="IPR051406">
    <property type="entry name" value="PLD_domain"/>
</dbReference>
<dbReference type="AlphaFoldDB" id="A0A1F7X3L7"/>
<dbReference type="GO" id="GO:0016042">
    <property type="term" value="P:lipid catabolic process"/>
    <property type="evidence" value="ECO:0007669"/>
    <property type="project" value="UniProtKB-KW"/>
</dbReference>
<dbReference type="STRING" id="1802479.A2Y68_03520"/>
<dbReference type="PANTHER" id="PTHR43856">
    <property type="entry name" value="CARDIOLIPIN HYDROLASE"/>
    <property type="match status" value="1"/>
</dbReference>
<protein>
    <recommendedName>
        <fullName evidence="3">phospholipase D</fullName>
        <ecNumber evidence="3">3.1.4.4</ecNumber>
    </recommendedName>
</protein>
<dbReference type="CDD" id="cd09116">
    <property type="entry name" value="PLDc_Nuc_like"/>
    <property type="match status" value="1"/>
</dbReference>
<comment type="catalytic activity">
    <reaction evidence="1">
        <text>a 1,2-diacyl-sn-glycero-3-phosphocholine + H2O = a 1,2-diacyl-sn-glycero-3-phosphate + choline + H(+)</text>
        <dbReference type="Rhea" id="RHEA:14445"/>
        <dbReference type="ChEBI" id="CHEBI:15354"/>
        <dbReference type="ChEBI" id="CHEBI:15377"/>
        <dbReference type="ChEBI" id="CHEBI:15378"/>
        <dbReference type="ChEBI" id="CHEBI:57643"/>
        <dbReference type="ChEBI" id="CHEBI:58608"/>
        <dbReference type="EC" id="3.1.4.4"/>
    </reaction>
</comment>
<feature type="domain" description="PLD phosphodiesterase" evidence="7">
    <location>
        <begin position="143"/>
        <end position="170"/>
    </location>
</feature>
<evidence type="ECO:0000256" key="4">
    <source>
        <dbReference type="ARBA" id="ARBA00022801"/>
    </source>
</evidence>
<dbReference type="EMBL" id="MGFR01000003">
    <property type="protein sequence ID" value="OGM09666.1"/>
    <property type="molecule type" value="Genomic_DNA"/>
</dbReference>
<dbReference type="Gene3D" id="3.30.870.10">
    <property type="entry name" value="Endonuclease Chain A"/>
    <property type="match status" value="2"/>
</dbReference>
<dbReference type="InterPro" id="IPR025202">
    <property type="entry name" value="PLD-like_dom"/>
</dbReference>
<evidence type="ECO:0000256" key="2">
    <source>
        <dbReference type="ARBA" id="ARBA00008664"/>
    </source>
</evidence>
<dbReference type="EC" id="3.1.4.4" evidence="3"/>
<evidence type="ECO:0000256" key="5">
    <source>
        <dbReference type="ARBA" id="ARBA00022963"/>
    </source>
</evidence>
<comment type="caution">
    <text evidence="8">The sequence shown here is derived from an EMBL/GenBank/DDBJ whole genome shotgun (WGS) entry which is preliminary data.</text>
</comment>
<gene>
    <name evidence="8" type="ORF">A2Y68_03520</name>
</gene>